<evidence type="ECO:0000313" key="3">
    <source>
        <dbReference type="Proteomes" id="UP001519271"/>
    </source>
</evidence>
<dbReference type="Proteomes" id="UP001519271">
    <property type="component" value="Unassembled WGS sequence"/>
</dbReference>
<dbReference type="EMBL" id="JAGGKC010000053">
    <property type="protein sequence ID" value="MBP1920951.1"/>
    <property type="molecule type" value="Genomic_DNA"/>
</dbReference>
<name>A0ABS4G8T9_9CLOT</name>
<accession>A0ABS4G8T9</accession>
<sequence>MMKRIAGLALALTLLASTPAFAAEKAIQALPSAPAIAFEILESHGVKPTGEILKMVADHMEKDSSFMGIAKDDPMYRHEVMHFLHCELEVIEMEHDECMHHGMTE</sequence>
<feature type="chain" id="PRO_5046858164" evidence="1">
    <location>
        <begin position="23"/>
        <end position="105"/>
    </location>
</feature>
<keyword evidence="1" id="KW-0732">Signal</keyword>
<protein>
    <submittedName>
        <fullName evidence="2">Uncharacterized protein</fullName>
    </submittedName>
</protein>
<organism evidence="2 3">
    <name type="scientific">Youngiibacter multivorans</name>
    <dbReference type="NCBI Taxonomy" id="937251"/>
    <lineage>
        <taxon>Bacteria</taxon>
        <taxon>Bacillati</taxon>
        <taxon>Bacillota</taxon>
        <taxon>Clostridia</taxon>
        <taxon>Eubacteriales</taxon>
        <taxon>Clostridiaceae</taxon>
        <taxon>Youngiibacter</taxon>
    </lineage>
</organism>
<comment type="caution">
    <text evidence="2">The sequence shown here is derived from an EMBL/GenBank/DDBJ whole genome shotgun (WGS) entry which is preliminary data.</text>
</comment>
<gene>
    <name evidence="2" type="ORF">J2Z34_003473</name>
</gene>
<evidence type="ECO:0000256" key="1">
    <source>
        <dbReference type="SAM" id="SignalP"/>
    </source>
</evidence>
<reference evidence="2 3" key="1">
    <citation type="submission" date="2021-03" db="EMBL/GenBank/DDBJ databases">
        <title>Genomic Encyclopedia of Type Strains, Phase IV (KMG-IV): sequencing the most valuable type-strain genomes for metagenomic binning, comparative biology and taxonomic classification.</title>
        <authorList>
            <person name="Goeker M."/>
        </authorList>
    </citation>
    <scope>NUCLEOTIDE SEQUENCE [LARGE SCALE GENOMIC DNA]</scope>
    <source>
        <strain evidence="2 3">DSM 6139</strain>
    </source>
</reference>
<keyword evidence="3" id="KW-1185">Reference proteome</keyword>
<evidence type="ECO:0000313" key="2">
    <source>
        <dbReference type="EMBL" id="MBP1920951.1"/>
    </source>
</evidence>
<proteinExistence type="predicted"/>
<feature type="signal peptide" evidence="1">
    <location>
        <begin position="1"/>
        <end position="22"/>
    </location>
</feature>
<dbReference type="RefSeq" id="WP_209461100.1">
    <property type="nucleotide sequence ID" value="NZ_JAGGKC010000053.1"/>
</dbReference>